<dbReference type="Gene3D" id="3.10.450.50">
    <property type="match status" value="1"/>
</dbReference>
<dbReference type="SUPFAM" id="SSF54427">
    <property type="entry name" value="NTF2-like"/>
    <property type="match status" value="1"/>
</dbReference>
<comment type="caution">
    <text evidence="2">The sequence shown here is derived from an EMBL/GenBank/DDBJ whole genome shotgun (WGS) entry which is preliminary data.</text>
</comment>
<gene>
    <name evidence="2" type="ORF">LU635_06165</name>
</gene>
<feature type="domain" description="DUF4440" evidence="1">
    <location>
        <begin position="41"/>
        <end position="141"/>
    </location>
</feature>
<dbReference type="RefSeq" id="WP_240097262.1">
    <property type="nucleotide sequence ID" value="NZ_JAJSON010000016.1"/>
</dbReference>
<dbReference type="EMBL" id="JAJSON010000016">
    <property type="protein sequence ID" value="MCG9971217.1"/>
    <property type="molecule type" value="Genomic_DNA"/>
</dbReference>
<name>A0A9X1UVN0_9FLAO</name>
<protein>
    <submittedName>
        <fullName evidence="2">Nuclear transport factor 2 family protein</fullName>
    </submittedName>
</protein>
<dbReference type="Pfam" id="PF14534">
    <property type="entry name" value="DUF4440"/>
    <property type="match status" value="1"/>
</dbReference>
<keyword evidence="3" id="KW-1185">Reference proteome</keyword>
<reference evidence="2" key="1">
    <citation type="submission" date="2021-12" db="EMBL/GenBank/DDBJ databases">
        <title>Description of Gramella crocea sp. nov., a new bacterium isolated from activated sludge.</title>
        <authorList>
            <person name="Zhang X."/>
        </authorList>
    </citation>
    <scope>NUCLEOTIDE SEQUENCE</scope>
    <source>
        <strain evidence="2">YB25</strain>
    </source>
</reference>
<dbReference type="CDD" id="cd00531">
    <property type="entry name" value="NTF2_like"/>
    <property type="match status" value="1"/>
</dbReference>
<proteinExistence type="predicted"/>
<evidence type="ECO:0000313" key="3">
    <source>
        <dbReference type="Proteomes" id="UP001139344"/>
    </source>
</evidence>
<dbReference type="InterPro" id="IPR032710">
    <property type="entry name" value="NTF2-like_dom_sf"/>
</dbReference>
<dbReference type="Proteomes" id="UP001139344">
    <property type="component" value="Unassembled WGS sequence"/>
</dbReference>
<dbReference type="InterPro" id="IPR027843">
    <property type="entry name" value="DUF4440"/>
</dbReference>
<organism evidence="2 3">
    <name type="scientific">Christiangramia crocea</name>
    <dbReference type="NCBI Taxonomy" id="2904124"/>
    <lineage>
        <taxon>Bacteria</taxon>
        <taxon>Pseudomonadati</taxon>
        <taxon>Bacteroidota</taxon>
        <taxon>Flavobacteriia</taxon>
        <taxon>Flavobacteriales</taxon>
        <taxon>Flavobacteriaceae</taxon>
        <taxon>Christiangramia</taxon>
    </lineage>
</organism>
<evidence type="ECO:0000313" key="2">
    <source>
        <dbReference type="EMBL" id="MCG9971217.1"/>
    </source>
</evidence>
<accession>A0A9X1UVN0</accession>
<dbReference type="AlphaFoldDB" id="A0A9X1UVN0"/>
<sequence>MKFLKLIPLFALLCFIGCDDSKKEADDMEEMEVRDPSETNKEWMDAWNANDPDKLQSLTASNAVLYMDGEAFESDSISAWYQNSAPMMRDLNTSPELKYSSDSIAYEVGTYRHMVKEDSLNTPHEGTYTVIWERADNDWKVRFMNITEKHSDTTSTENDE</sequence>
<evidence type="ECO:0000259" key="1">
    <source>
        <dbReference type="Pfam" id="PF14534"/>
    </source>
</evidence>